<evidence type="ECO:0000313" key="3">
    <source>
        <dbReference type="Proteomes" id="UP000789759"/>
    </source>
</evidence>
<comment type="caution">
    <text evidence="2">The sequence shown here is derived from an EMBL/GenBank/DDBJ whole genome shotgun (WGS) entry which is preliminary data.</text>
</comment>
<accession>A0A9N9GPH4</accession>
<keyword evidence="3" id="KW-1185">Reference proteome</keyword>
<gene>
    <name evidence="2" type="ORF">CPELLU_LOCUS7898</name>
</gene>
<organism evidence="2 3">
    <name type="scientific">Cetraspora pellucida</name>
    <dbReference type="NCBI Taxonomy" id="1433469"/>
    <lineage>
        <taxon>Eukaryota</taxon>
        <taxon>Fungi</taxon>
        <taxon>Fungi incertae sedis</taxon>
        <taxon>Mucoromycota</taxon>
        <taxon>Glomeromycotina</taxon>
        <taxon>Glomeromycetes</taxon>
        <taxon>Diversisporales</taxon>
        <taxon>Gigasporaceae</taxon>
        <taxon>Cetraspora</taxon>
    </lineage>
</organism>
<evidence type="ECO:0000256" key="1">
    <source>
        <dbReference type="SAM" id="MobiDB-lite"/>
    </source>
</evidence>
<protein>
    <submittedName>
        <fullName evidence="2">22894_t:CDS:1</fullName>
    </submittedName>
</protein>
<sequence>MQELQSHYNIKSCLRFEEFEGAEHPSTESPLIPPSVRNGESTRQLASHLGMS</sequence>
<evidence type="ECO:0000313" key="2">
    <source>
        <dbReference type="EMBL" id="CAG8620508.1"/>
    </source>
</evidence>
<name>A0A9N9GPH4_9GLOM</name>
<dbReference type="Proteomes" id="UP000789759">
    <property type="component" value="Unassembled WGS sequence"/>
</dbReference>
<dbReference type="EMBL" id="CAJVQA010005426">
    <property type="protein sequence ID" value="CAG8620508.1"/>
    <property type="molecule type" value="Genomic_DNA"/>
</dbReference>
<proteinExistence type="predicted"/>
<reference evidence="2" key="1">
    <citation type="submission" date="2021-06" db="EMBL/GenBank/DDBJ databases">
        <authorList>
            <person name="Kallberg Y."/>
            <person name="Tangrot J."/>
            <person name="Rosling A."/>
        </authorList>
    </citation>
    <scope>NUCLEOTIDE SEQUENCE</scope>
    <source>
        <strain evidence="2">FL966</strain>
    </source>
</reference>
<dbReference type="AlphaFoldDB" id="A0A9N9GPH4"/>
<feature type="region of interest" description="Disordered" evidence="1">
    <location>
        <begin position="21"/>
        <end position="52"/>
    </location>
</feature>